<accession>A0A7G9YSS9</accession>
<evidence type="ECO:0008006" key="2">
    <source>
        <dbReference type="Google" id="ProtNLM"/>
    </source>
</evidence>
<sequence length="260" mass="30854">MILKEDLIRLAKLNRLKAFQQEKHYIQTLVLRSIYAATNDLAFKGGTSLWFFYGLNRFSEDLDFTMTVRERNGKGLRNLPMAVKNDLEVYGIDSEIRILNDDKISFSFRVGAEGPLFTKEIERSFVRIEISKREEVKKKPDVVELDANYTDILPFFVLVMNNEEIIAEKFRAILTRNRARDIYDLWFLLKKGTRFDLSLVKEKLRYYDKVFEKDVFIERIKGKEDYWQSELKPLVIGKLPRFEEVYKAIRKVILQDWGIK</sequence>
<dbReference type="EMBL" id="MT631459">
    <property type="protein sequence ID" value="QNO51063.1"/>
    <property type="molecule type" value="Genomic_DNA"/>
</dbReference>
<name>A0A7G9YSS9_9EURY</name>
<reference evidence="1" key="1">
    <citation type="submission" date="2020-06" db="EMBL/GenBank/DDBJ databases">
        <title>Unique genomic features of the anaerobic methanotrophic archaea.</title>
        <authorList>
            <person name="Chadwick G.L."/>
            <person name="Skennerton C.T."/>
            <person name="Laso-Perez R."/>
            <person name="Leu A.O."/>
            <person name="Speth D.R."/>
            <person name="Yu H."/>
            <person name="Morgan-Lang C."/>
            <person name="Hatzenpichler R."/>
            <person name="Goudeau D."/>
            <person name="Malmstrom R."/>
            <person name="Brazelton W.J."/>
            <person name="Woyke T."/>
            <person name="Hallam S.J."/>
            <person name="Tyson G.W."/>
            <person name="Wegener G."/>
            <person name="Boetius A."/>
            <person name="Orphan V."/>
        </authorList>
    </citation>
    <scope>NUCLEOTIDE SEQUENCE</scope>
</reference>
<dbReference type="AlphaFoldDB" id="A0A7G9YSS9"/>
<dbReference type="Gene3D" id="3.10.450.620">
    <property type="entry name" value="JHP933, nucleotidyltransferase-like core domain"/>
    <property type="match status" value="1"/>
</dbReference>
<dbReference type="InterPro" id="IPR014942">
    <property type="entry name" value="AbiEii"/>
</dbReference>
<protein>
    <recommendedName>
        <fullName evidence="2">Nucleotidyl transferase AbiEii/AbiGii toxin family protein</fullName>
    </recommendedName>
</protein>
<gene>
    <name evidence="1" type="ORF">HCFNICHJ_00020</name>
</gene>
<dbReference type="Pfam" id="PF08843">
    <property type="entry name" value="AbiEii"/>
    <property type="match status" value="1"/>
</dbReference>
<proteinExistence type="predicted"/>
<evidence type="ECO:0000313" key="1">
    <source>
        <dbReference type="EMBL" id="QNO51063.1"/>
    </source>
</evidence>
<organism evidence="1">
    <name type="scientific">Candidatus Methanophagaceae archaeon ANME-1 ERB6</name>
    <dbReference type="NCBI Taxonomy" id="2759912"/>
    <lineage>
        <taxon>Archaea</taxon>
        <taxon>Methanobacteriati</taxon>
        <taxon>Methanobacteriota</taxon>
        <taxon>Stenosarchaea group</taxon>
        <taxon>Methanomicrobia</taxon>
        <taxon>Candidatus Methanophagales</taxon>
        <taxon>Candidatus Methanophagaceae</taxon>
    </lineage>
</organism>